<evidence type="ECO:0000256" key="5">
    <source>
        <dbReference type="ARBA" id="ARBA00022989"/>
    </source>
</evidence>
<feature type="transmembrane region" description="Helical" evidence="8">
    <location>
        <begin position="386"/>
        <end position="405"/>
    </location>
</feature>
<feature type="transmembrane region" description="Helical" evidence="8">
    <location>
        <begin position="224"/>
        <end position="244"/>
    </location>
</feature>
<dbReference type="PANTHER" id="PTHR23519">
    <property type="entry name" value="AUTOPHAGY-RELATED PROTEIN 22"/>
    <property type="match status" value="1"/>
</dbReference>
<keyword evidence="4 8" id="KW-0812">Transmembrane</keyword>
<accession>A0ABP0SK89</accession>
<dbReference type="SUPFAM" id="SSF103473">
    <property type="entry name" value="MFS general substrate transporter"/>
    <property type="match status" value="2"/>
</dbReference>
<feature type="region of interest" description="Disordered" evidence="7">
    <location>
        <begin position="1"/>
        <end position="25"/>
    </location>
</feature>
<evidence type="ECO:0000256" key="8">
    <source>
        <dbReference type="SAM" id="Phobius"/>
    </source>
</evidence>
<evidence type="ECO:0000256" key="6">
    <source>
        <dbReference type="ARBA" id="ARBA00023136"/>
    </source>
</evidence>
<feature type="transmembrane region" description="Helical" evidence="8">
    <location>
        <begin position="480"/>
        <end position="500"/>
    </location>
</feature>
<dbReference type="Gene3D" id="1.20.1250.20">
    <property type="entry name" value="MFS general substrate transporter like domains"/>
    <property type="match status" value="1"/>
</dbReference>
<evidence type="ECO:0000256" key="2">
    <source>
        <dbReference type="ARBA" id="ARBA00006978"/>
    </source>
</evidence>
<keyword evidence="3" id="KW-0813">Transport</keyword>
<dbReference type="Proteomes" id="UP001642464">
    <property type="component" value="Unassembled WGS sequence"/>
</dbReference>
<organism evidence="9 10">
    <name type="scientific">Durusdinium trenchii</name>
    <dbReference type="NCBI Taxonomy" id="1381693"/>
    <lineage>
        <taxon>Eukaryota</taxon>
        <taxon>Sar</taxon>
        <taxon>Alveolata</taxon>
        <taxon>Dinophyceae</taxon>
        <taxon>Suessiales</taxon>
        <taxon>Symbiodiniaceae</taxon>
        <taxon>Durusdinium</taxon>
    </lineage>
</organism>
<comment type="similarity">
    <text evidence="2">Belongs to the ATG22 family.</text>
</comment>
<keyword evidence="6 8" id="KW-0472">Membrane</keyword>
<comment type="subcellular location">
    <subcellularLocation>
        <location evidence="1">Endomembrane system</location>
        <topology evidence="1">Multi-pass membrane protein</topology>
    </subcellularLocation>
</comment>
<dbReference type="InterPro" id="IPR050495">
    <property type="entry name" value="ATG22/LtaA_families"/>
</dbReference>
<dbReference type="Pfam" id="PF11700">
    <property type="entry name" value="ATG22"/>
    <property type="match status" value="1"/>
</dbReference>
<reference evidence="9 10" key="1">
    <citation type="submission" date="2024-02" db="EMBL/GenBank/DDBJ databases">
        <authorList>
            <person name="Chen Y."/>
            <person name="Shah S."/>
            <person name="Dougan E. K."/>
            <person name="Thang M."/>
            <person name="Chan C."/>
        </authorList>
    </citation>
    <scope>NUCLEOTIDE SEQUENCE [LARGE SCALE GENOMIC DNA]</scope>
</reference>
<evidence type="ECO:0000313" key="9">
    <source>
        <dbReference type="EMBL" id="CAK9112793.1"/>
    </source>
</evidence>
<keyword evidence="10" id="KW-1185">Reference proteome</keyword>
<comment type="caution">
    <text evidence="9">The sequence shown here is derived from an EMBL/GenBank/DDBJ whole genome shotgun (WGS) entry which is preliminary data.</text>
</comment>
<evidence type="ECO:0000256" key="1">
    <source>
        <dbReference type="ARBA" id="ARBA00004127"/>
    </source>
</evidence>
<name>A0ABP0SK89_9DINO</name>
<feature type="transmembrane region" description="Helical" evidence="8">
    <location>
        <begin position="256"/>
        <end position="274"/>
    </location>
</feature>
<proteinExistence type="inferred from homology"/>
<protein>
    <submittedName>
        <fullName evidence="9">Autophagy-related protein 22-1</fullName>
    </submittedName>
</protein>
<feature type="transmembrane region" description="Helical" evidence="8">
    <location>
        <begin position="362"/>
        <end position="380"/>
    </location>
</feature>
<feature type="transmembrane region" description="Helical" evidence="8">
    <location>
        <begin position="286"/>
        <end position="306"/>
    </location>
</feature>
<evidence type="ECO:0000256" key="4">
    <source>
        <dbReference type="ARBA" id="ARBA00022692"/>
    </source>
</evidence>
<feature type="transmembrane region" description="Helical" evidence="8">
    <location>
        <begin position="443"/>
        <end position="468"/>
    </location>
</feature>
<keyword evidence="5 8" id="KW-1133">Transmembrane helix</keyword>
<evidence type="ECO:0000256" key="3">
    <source>
        <dbReference type="ARBA" id="ARBA00022448"/>
    </source>
</evidence>
<dbReference type="PANTHER" id="PTHR23519:SF1">
    <property type="entry name" value="AUTOPHAGY-RELATED PROTEIN 22"/>
    <property type="match status" value="1"/>
</dbReference>
<dbReference type="InterPro" id="IPR024671">
    <property type="entry name" value="Atg22-like"/>
</dbReference>
<gene>
    <name evidence="9" type="ORF">SCF082_LOCUS52298</name>
</gene>
<dbReference type="InterPro" id="IPR036259">
    <property type="entry name" value="MFS_trans_sf"/>
</dbReference>
<evidence type="ECO:0000256" key="7">
    <source>
        <dbReference type="SAM" id="MobiDB-lite"/>
    </source>
</evidence>
<feature type="transmembrane region" description="Helical" evidence="8">
    <location>
        <begin position="536"/>
        <end position="558"/>
    </location>
</feature>
<dbReference type="EMBL" id="CAXAMM010044019">
    <property type="protein sequence ID" value="CAK9112793.1"/>
    <property type="molecule type" value="Genomic_DNA"/>
</dbReference>
<evidence type="ECO:0000313" key="10">
    <source>
        <dbReference type="Proteomes" id="UP001642464"/>
    </source>
</evidence>
<sequence length="662" mass="72862">MTTGYKDAPKKLGFGSSEPPKRDEFSNTIAIEQYRETIRSVNQSAAKMAKKAAPIDGGDQDLPGSVEEEKEEVFEYDQAHSAKQDQIGVFACLSRVLGLTGEAKPTTTQREINGWYTYEAANAAFFVGTQDFISIFCVAQAESFAKDQWCSTQHATSNWTTANWDACRETFWAKDFEDLGDCVGIIGTHDTNSSCLSNGGEWNAEWIPEAAQVPLFGMKVGYTATYSTATTVSIVLQLLSFICWGSIADYGSLRKTIFFFNNVVAAICLTLMFFGSQVRHYEYNLALFIIAQVNLNFAVILFNAWLPQLAACSPEIEEIRKKRSAASGGSLSQEEFQEENTKLAKITAKLAAQGTAWNFTSAILYLTISVIMLSLLGPVIGEGTVIRILVVLCAAWLVVLMMVAFTRLETRPGPPLPEGQSYVTAGVRQLVSTLRKYKRLPNLFMYLAAYFVYSDGVSSLTGAAAVFGTVELNMSFQEVLIAWFLVSGLAIVSALAFLHLQHKFNISKKKVIIVNLGIVGLLPIYASFALTTKLEFFFMVGIFGLNFGSISTFTRSLFSSIIPAGHESEFFALYQLTDKGTAWAGPLVLSIVSSQTGSFRKAFTCLACFFYVGMILLLRFDTEKAYAEKIVFEHRDSTPEIASFRSASGALPPLKNPKNQTE</sequence>
<feature type="transmembrane region" description="Helical" evidence="8">
    <location>
        <begin position="512"/>
        <end position="530"/>
    </location>
</feature>
<feature type="transmembrane region" description="Helical" evidence="8">
    <location>
        <begin position="602"/>
        <end position="620"/>
    </location>
</feature>